<feature type="non-terminal residue" evidence="2">
    <location>
        <position position="1"/>
    </location>
</feature>
<reference evidence="2 3" key="1">
    <citation type="journal article" date="2021" name="Nat. Plants">
        <title>The Taxus genome provides insights into paclitaxel biosynthesis.</title>
        <authorList>
            <person name="Xiong X."/>
            <person name="Gou J."/>
            <person name="Liao Q."/>
            <person name="Li Y."/>
            <person name="Zhou Q."/>
            <person name="Bi G."/>
            <person name="Li C."/>
            <person name="Du R."/>
            <person name="Wang X."/>
            <person name="Sun T."/>
            <person name="Guo L."/>
            <person name="Liang H."/>
            <person name="Lu P."/>
            <person name="Wu Y."/>
            <person name="Zhang Z."/>
            <person name="Ro D.K."/>
            <person name="Shang Y."/>
            <person name="Huang S."/>
            <person name="Yan J."/>
        </authorList>
    </citation>
    <scope>NUCLEOTIDE SEQUENCE [LARGE SCALE GENOMIC DNA]</scope>
    <source>
        <strain evidence="2">Ta-2019</strain>
    </source>
</reference>
<dbReference type="EMBL" id="JAHRHJ020000011">
    <property type="protein sequence ID" value="KAH9295087.1"/>
    <property type="molecule type" value="Genomic_DNA"/>
</dbReference>
<dbReference type="Proteomes" id="UP000824469">
    <property type="component" value="Unassembled WGS sequence"/>
</dbReference>
<evidence type="ECO:0000256" key="1">
    <source>
        <dbReference type="SAM" id="MobiDB-lite"/>
    </source>
</evidence>
<name>A0AA38CE18_TAXCH</name>
<feature type="compositionally biased region" description="Polar residues" evidence="1">
    <location>
        <begin position="81"/>
        <end position="93"/>
    </location>
</feature>
<organism evidence="2 3">
    <name type="scientific">Taxus chinensis</name>
    <name type="common">Chinese yew</name>
    <name type="synonym">Taxus wallichiana var. chinensis</name>
    <dbReference type="NCBI Taxonomy" id="29808"/>
    <lineage>
        <taxon>Eukaryota</taxon>
        <taxon>Viridiplantae</taxon>
        <taxon>Streptophyta</taxon>
        <taxon>Embryophyta</taxon>
        <taxon>Tracheophyta</taxon>
        <taxon>Spermatophyta</taxon>
        <taxon>Pinopsida</taxon>
        <taxon>Pinidae</taxon>
        <taxon>Conifers II</taxon>
        <taxon>Cupressales</taxon>
        <taxon>Taxaceae</taxon>
        <taxon>Taxus</taxon>
    </lineage>
</organism>
<gene>
    <name evidence="2" type="ORF">KI387_038675</name>
</gene>
<protein>
    <submittedName>
        <fullName evidence="2">Uncharacterized protein</fullName>
    </submittedName>
</protein>
<feature type="region of interest" description="Disordered" evidence="1">
    <location>
        <begin position="159"/>
        <end position="178"/>
    </location>
</feature>
<sequence>AAYYLRDKNPGNLRQAFTMALQIENNIKAVGKPPKRDGVKLVNPDKPQANKSVDLEEVVKTLAGVVKEISYKLARAEKGIGQTSQGQPRQQAQDRFGNHHRNEQRFDEKGKGPMGFGNRQSQAKESKVVPDPLNARVAIVDDANQIDWCDRCFLPHPPCGTDQKIEEEVDDYNMDDDV</sequence>
<evidence type="ECO:0000313" key="2">
    <source>
        <dbReference type="EMBL" id="KAH9295087.1"/>
    </source>
</evidence>
<feature type="compositionally biased region" description="Acidic residues" evidence="1">
    <location>
        <begin position="165"/>
        <end position="178"/>
    </location>
</feature>
<feature type="region of interest" description="Disordered" evidence="1">
    <location>
        <begin position="78"/>
        <end position="128"/>
    </location>
</feature>
<proteinExistence type="predicted"/>
<dbReference type="AlphaFoldDB" id="A0AA38CE18"/>
<feature type="compositionally biased region" description="Basic and acidic residues" evidence="1">
    <location>
        <begin position="96"/>
        <end position="111"/>
    </location>
</feature>
<keyword evidence="3" id="KW-1185">Reference proteome</keyword>
<feature type="non-terminal residue" evidence="2">
    <location>
        <position position="178"/>
    </location>
</feature>
<accession>A0AA38CE18</accession>
<comment type="caution">
    <text evidence="2">The sequence shown here is derived from an EMBL/GenBank/DDBJ whole genome shotgun (WGS) entry which is preliminary data.</text>
</comment>
<evidence type="ECO:0000313" key="3">
    <source>
        <dbReference type="Proteomes" id="UP000824469"/>
    </source>
</evidence>